<proteinExistence type="predicted"/>
<protein>
    <submittedName>
        <fullName evidence="1">Plasmid and phage replicative helicase</fullName>
    </submittedName>
</protein>
<keyword evidence="1" id="KW-0067">ATP-binding</keyword>
<keyword evidence="2" id="KW-1185">Reference proteome</keyword>
<dbReference type="CDD" id="cd01125">
    <property type="entry name" value="RepA_RSF1010_like"/>
    <property type="match status" value="1"/>
</dbReference>
<dbReference type="Pfam" id="PF13481">
    <property type="entry name" value="AAA_25"/>
    <property type="match status" value="1"/>
</dbReference>
<evidence type="ECO:0000313" key="2">
    <source>
        <dbReference type="Proteomes" id="UP000199766"/>
    </source>
</evidence>
<dbReference type="InterPro" id="IPR027417">
    <property type="entry name" value="P-loop_NTPase"/>
</dbReference>
<dbReference type="AlphaFoldDB" id="A0A1H9SUG4"/>
<keyword evidence="1" id="KW-0547">Nucleotide-binding</keyword>
<name>A0A1H9SUG4_9BURK</name>
<dbReference type="Proteomes" id="UP000199766">
    <property type="component" value="Unassembled WGS sequence"/>
</dbReference>
<sequence>MPTMDILAAFSTEPPPQDFILPGFLAGTVGALIAPGSTGKSMLALQLACAIASDQPQANTTGLDIPRHGGVLYLNLEDPPGEIQRRLHALGSRFDLLTRESIADSLTLSARMGVATDIMNRQFMRTLLKAAAGQRLIIIDTLSRCHGLDENDNGAMSRLVARLEHVVRESGAGLLYLHHTSKAAALAGQGNLAQAARGASALIDNARWCGNLMKMTPEEATALTQGSGLPIGEKRRGFFVKYEIGKQNYGQVQQSQWYERADGGILKPVTLDGTSKKSSAVKKSEWK</sequence>
<dbReference type="EMBL" id="FOGD01000024">
    <property type="protein sequence ID" value="SER88551.1"/>
    <property type="molecule type" value="Genomic_DNA"/>
</dbReference>
<reference evidence="1 2" key="1">
    <citation type="submission" date="2016-10" db="EMBL/GenBank/DDBJ databases">
        <authorList>
            <person name="de Groot N.N."/>
        </authorList>
    </citation>
    <scope>NUCLEOTIDE SEQUENCE [LARGE SCALE GENOMIC DNA]</scope>
    <source>
        <strain evidence="1 2">ATCC 35958</strain>
    </source>
</reference>
<dbReference type="SUPFAM" id="SSF52540">
    <property type="entry name" value="P-loop containing nucleoside triphosphate hydrolases"/>
    <property type="match status" value="1"/>
</dbReference>
<dbReference type="Gene3D" id="3.40.50.300">
    <property type="entry name" value="P-loop containing nucleotide triphosphate hydrolases"/>
    <property type="match status" value="1"/>
</dbReference>
<keyword evidence="1" id="KW-0378">Hydrolase</keyword>
<keyword evidence="1" id="KW-0347">Helicase</keyword>
<gene>
    <name evidence="1" type="ORF">SAMN02982919_03230</name>
</gene>
<dbReference type="OrthoDB" id="8477405at2"/>
<dbReference type="GO" id="GO:0004386">
    <property type="term" value="F:helicase activity"/>
    <property type="evidence" value="ECO:0007669"/>
    <property type="project" value="UniProtKB-KW"/>
</dbReference>
<evidence type="ECO:0000313" key="1">
    <source>
        <dbReference type="EMBL" id="SER88551.1"/>
    </source>
</evidence>
<dbReference type="STRING" id="180197.SAMN02982919_03230"/>
<accession>A0A1H9SUG4</accession>
<dbReference type="InterPro" id="IPR038724">
    <property type="entry name" value="RepA"/>
</dbReference>
<organism evidence="1 2">
    <name type="scientific">Giesbergeria anulus</name>
    <dbReference type="NCBI Taxonomy" id="180197"/>
    <lineage>
        <taxon>Bacteria</taxon>
        <taxon>Pseudomonadati</taxon>
        <taxon>Pseudomonadota</taxon>
        <taxon>Betaproteobacteria</taxon>
        <taxon>Burkholderiales</taxon>
        <taxon>Comamonadaceae</taxon>
        <taxon>Giesbergeria</taxon>
    </lineage>
</organism>
<dbReference type="RefSeq" id="WP_091459395.1">
    <property type="nucleotide sequence ID" value="NZ_FOGD01000024.1"/>
</dbReference>